<evidence type="ECO:0000313" key="2">
    <source>
        <dbReference type="Proteomes" id="UP001153709"/>
    </source>
</evidence>
<protein>
    <submittedName>
        <fullName evidence="1">Uncharacterized protein</fullName>
    </submittedName>
</protein>
<keyword evidence="2" id="KW-1185">Reference proteome</keyword>
<reference evidence="1" key="1">
    <citation type="submission" date="2022-01" db="EMBL/GenBank/DDBJ databases">
        <authorList>
            <person name="King R."/>
        </authorList>
    </citation>
    <scope>NUCLEOTIDE SEQUENCE</scope>
</reference>
<evidence type="ECO:0000313" key="1">
    <source>
        <dbReference type="EMBL" id="CAG9838042.1"/>
    </source>
</evidence>
<proteinExistence type="predicted"/>
<organism evidence="1 2">
    <name type="scientific">Diabrotica balteata</name>
    <name type="common">Banded cucumber beetle</name>
    <dbReference type="NCBI Taxonomy" id="107213"/>
    <lineage>
        <taxon>Eukaryota</taxon>
        <taxon>Metazoa</taxon>
        <taxon>Ecdysozoa</taxon>
        <taxon>Arthropoda</taxon>
        <taxon>Hexapoda</taxon>
        <taxon>Insecta</taxon>
        <taxon>Pterygota</taxon>
        <taxon>Neoptera</taxon>
        <taxon>Endopterygota</taxon>
        <taxon>Coleoptera</taxon>
        <taxon>Polyphaga</taxon>
        <taxon>Cucujiformia</taxon>
        <taxon>Chrysomeloidea</taxon>
        <taxon>Chrysomelidae</taxon>
        <taxon>Galerucinae</taxon>
        <taxon>Diabroticina</taxon>
        <taxon>Diabroticites</taxon>
        <taxon>Diabrotica</taxon>
    </lineage>
</organism>
<dbReference type="EMBL" id="OU898282">
    <property type="protein sequence ID" value="CAG9838042.1"/>
    <property type="molecule type" value="Genomic_DNA"/>
</dbReference>
<name>A0A9N9XG56_DIABA</name>
<dbReference type="Proteomes" id="UP001153709">
    <property type="component" value="Chromosome 7"/>
</dbReference>
<sequence>MEVKAEIKDEFVEDDLKYTKNQLSTSLNLDDLGNEPEDSPVTTVKAEISEEFSEVDSKYIKRQLSASPNLGVLKNEPVEYNSVNEYV</sequence>
<accession>A0A9N9XG56</accession>
<dbReference type="AlphaFoldDB" id="A0A9N9XG56"/>
<gene>
    <name evidence="1" type="ORF">DIABBA_LOCUS10975</name>
</gene>